<gene>
    <name evidence="4" type="ORF">NRO40_23125</name>
</gene>
<dbReference type="InterPro" id="IPR040255">
    <property type="entry name" value="Non-specific_endonuclease"/>
</dbReference>
<protein>
    <submittedName>
        <fullName evidence="4">DNA/RNA non-specific endonuclease</fullName>
    </submittedName>
</protein>
<dbReference type="InterPro" id="IPR044929">
    <property type="entry name" value="DNA/RNA_non-sp_Endonuclease_sf"/>
</dbReference>
<dbReference type="GO" id="GO:0004519">
    <property type="term" value="F:endonuclease activity"/>
    <property type="evidence" value="ECO:0007669"/>
    <property type="project" value="UniProtKB-KW"/>
</dbReference>
<dbReference type="RefSeq" id="WP_079047273.1">
    <property type="nucleotide sequence ID" value="NZ_CP102332.1"/>
</dbReference>
<dbReference type="PANTHER" id="PTHR13966:SF5">
    <property type="entry name" value="ENDONUCLEASE G, MITOCHONDRIAL"/>
    <property type="match status" value="1"/>
</dbReference>
<dbReference type="CDD" id="cd00091">
    <property type="entry name" value="NUC"/>
    <property type="match status" value="1"/>
</dbReference>
<accession>A0ABY5NBN7</accession>
<organism evidence="4 5">
    <name type="scientific">Streptomyces changanensis</name>
    <dbReference type="NCBI Taxonomy" id="2964669"/>
    <lineage>
        <taxon>Bacteria</taxon>
        <taxon>Bacillati</taxon>
        <taxon>Actinomycetota</taxon>
        <taxon>Actinomycetes</taxon>
        <taxon>Kitasatosporales</taxon>
        <taxon>Streptomycetaceae</taxon>
        <taxon>Streptomyces</taxon>
    </lineage>
</organism>
<feature type="compositionally biased region" description="Basic and acidic residues" evidence="1">
    <location>
        <begin position="1"/>
        <end position="16"/>
    </location>
</feature>
<evidence type="ECO:0000313" key="5">
    <source>
        <dbReference type="Proteomes" id="UP001060150"/>
    </source>
</evidence>
<evidence type="ECO:0000313" key="4">
    <source>
        <dbReference type="EMBL" id="UUS33415.1"/>
    </source>
</evidence>
<dbReference type="InterPro" id="IPR044925">
    <property type="entry name" value="His-Me_finger_sf"/>
</dbReference>
<keyword evidence="5" id="KW-1185">Reference proteome</keyword>
<keyword evidence="4" id="KW-0255">Endonuclease</keyword>
<dbReference type="Pfam" id="PF01223">
    <property type="entry name" value="Endonuclease_NS"/>
    <property type="match status" value="1"/>
</dbReference>
<dbReference type="SMART" id="SM00477">
    <property type="entry name" value="NUC"/>
    <property type="match status" value="1"/>
</dbReference>
<dbReference type="SUPFAM" id="SSF54060">
    <property type="entry name" value="His-Me finger endonucleases"/>
    <property type="match status" value="1"/>
</dbReference>
<dbReference type="Gene3D" id="3.40.570.10">
    <property type="entry name" value="Extracellular Endonuclease, subunit A"/>
    <property type="match status" value="1"/>
</dbReference>
<feature type="region of interest" description="Disordered" evidence="1">
    <location>
        <begin position="1"/>
        <end position="31"/>
    </location>
</feature>
<keyword evidence="4" id="KW-0378">Hydrolase</keyword>
<dbReference type="InterPro" id="IPR020821">
    <property type="entry name" value="ENPP1-3/EXOG-like_nuc-like"/>
</dbReference>
<evidence type="ECO:0000259" key="2">
    <source>
        <dbReference type="SMART" id="SM00477"/>
    </source>
</evidence>
<evidence type="ECO:0000259" key="3">
    <source>
        <dbReference type="SMART" id="SM00892"/>
    </source>
</evidence>
<dbReference type="Proteomes" id="UP001060150">
    <property type="component" value="Chromosome"/>
</dbReference>
<feature type="domain" description="DNA/RNA non-specific endonuclease/pyrophosphatase/phosphodiesterase" evidence="3">
    <location>
        <begin position="66"/>
        <end position="285"/>
    </location>
</feature>
<dbReference type="PANTHER" id="PTHR13966">
    <property type="entry name" value="ENDONUCLEASE RELATED"/>
    <property type="match status" value="1"/>
</dbReference>
<proteinExistence type="predicted"/>
<feature type="domain" description="ENPP1-3/EXOG-like endonuclease/phosphodiesterase" evidence="2">
    <location>
        <begin position="67"/>
        <end position="285"/>
    </location>
</feature>
<dbReference type="InterPro" id="IPR001604">
    <property type="entry name" value="Endo_G_ENPP1-like_dom"/>
</dbReference>
<sequence length="310" mass="33463">MIPSDDRDGPEGHGGQEGHGGPEGGAAPEGRVGALADRTGYDEAFLGPVVPLPRLAAAGVETVVLPYTHFSVVLRPDRRLAAATAVCVDGARLVEDVPRDDVWRYDPRVAEDWQAGPEVYRNNSLDRGHLVRRLDPVWGAVAVAHRADADTFHYTNAAPQADVFNQGKQVWQGLENHLLDHAARHDRKLTVLTGPVLHDADPPYRGVQVPLRFWKVAVFVHEGRLAATAYVLDQSPDLTRDADRALAGAVPGAPPPLGAFRTYQVPVADVAVLTGLDLGSLPGADLMPAARSPEARWRRLEAPDETVMDI</sequence>
<dbReference type="EMBL" id="CP102332">
    <property type="protein sequence ID" value="UUS33415.1"/>
    <property type="molecule type" value="Genomic_DNA"/>
</dbReference>
<dbReference type="SMART" id="SM00892">
    <property type="entry name" value="Endonuclease_NS"/>
    <property type="match status" value="1"/>
</dbReference>
<evidence type="ECO:0000256" key="1">
    <source>
        <dbReference type="SAM" id="MobiDB-lite"/>
    </source>
</evidence>
<keyword evidence="4" id="KW-0540">Nuclease</keyword>
<name>A0ABY5NBN7_9ACTN</name>
<reference evidence="4" key="1">
    <citation type="submission" date="2022-08" db="EMBL/GenBank/DDBJ databases">
        <title>Streptomyces changanensis sp. nov., an actinomycete isolated from soil.</title>
        <authorList>
            <person name="Wu H."/>
            <person name="Han L."/>
        </authorList>
    </citation>
    <scope>NUCLEOTIDE SEQUENCE</scope>
    <source>
        <strain evidence="4">HL-66</strain>
    </source>
</reference>